<dbReference type="RefSeq" id="WP_143693196.1">
    <property type="nucleotide sequence ID" value="NZ_AP024884.1"/>
</dbReference>
<organism evidence="2 3">
    <name type="scientific">Vibrio mangrovi</name>
    <dbReference type="NCBI Taxonomy" id="474394"/>
    <lineage>
        <taxon>Bacteria</taxon>
        <taxon>Pseudomonadati</taxon>
        <taxon>Pseudomonadota</taxon>
        <taxon>Gammaproteobacteria</taxon>
        <taxon>Vibrionales</taxon>
        <taxon>Vibrionaceae</taxon>
        <taxon>Vibrio</taxon>
    </lineage>
</organism>
<reference evidence="1 4" key="2">
    <citation type="submission" date="2023-11" db="EMBL/GenBank/DDBJ databases">
        <title>Plant-associative lifestyle of Vibrio porteresiae and its evolutionary dynamics.</title>
        <authorList>
            <person name="Rameshkumar N."/>
            <person name="Kirti K."/>
        </authorList>
    </citation>
    <scope>NUCLEOTIDE SEQUENCE [LARGE SCALE GENOMIC DNA]</scope>
    <source>
        <strain evidence="1 4">MSSRF38</strain>
    </source>
</reference>
<evidence type="ECO:0000313" key="4">
    <source>
        <dbReference type="Proteomes" id="UP001283366"/>
    </source>
</evidence>
<dbReference type="Proteomes" id="UP001283366">
    <property type="component" value="Unassembled WGS sequence"/>
</dbReference>
<accession>A0A1Y6IWW0</accession>
<dbReference type="EMBL" id="FXXI01000003">
    <property type="protein sequence ID" value="SMS00972.1"/>
    <property type="molecule type" value="Genomic_DNA"/>
</dbReference>
<evidence type="ECO:0000313" key="2">
    <source>
        <dbReference type="EMBL" id="SMS00972.1"/>
    </source>
</evidence>
<protein>
    <submittedName>
        <fullName evidence="2">Uncharacterized protein</fullName>
    </submittedName>
</protein>
<keyword evidence="4" id="KW-1185">Reference proteome</keyword>
<reference evidence="2 3" key="1">
    <citation type="submission" date="2017-05" db="EMBL/GenBank/DDBJ databases">
        <authorList>
            <person name="Song R."/>
            <person name="Chenine A.L."/>
            <person name="Ruprecht R.M."/>
        </authorList>
    </citation>
    <scope>NUCLEOTIDE SEQUENCE [LARGE SCALE GENOMIC DNA]</scope>
    <source>
        <strain evidence="2 3">CECT 7927</strain>
    </source>
</reference>
<dbReference type="Proteomes" id="UP000196125">
    <property type="component" value="Unassembled WGS sequence"/>
</dbReference>
<dbReference type="OrthoDB" id="6556580at2"/>
<name>A0A1Y6IWW0_9VIBR</name>
<dbReference type="AlphaFoldDB" id="A0A1Y6IWW0"/>
<gene>
    <name evidence="1" type="ORF">SBX37_17635</name>
    <name evidence="2" type="ORF">VIM7927_02249</name>
</gene>
<evidence type="ECO:0000313" key="3">
    <source>
        <dbReference type="Proteomes" id="UP000196125"/>
    </source>
</evidence>
<proteinExistence type="predicted"/>
<evidence type="ECO:0000313" key="1">
    <source>
        <dbReference type="EMBL" id="MDW6004681.1"/>
    </source>
</evidence>
<sequence>MRNLPSGSMFVRHHSFSSHTSPVISDAAASAKQSKDDLDVVTRKDMLNRKLTELSQTEKSLQQQLHRHWRFDRTVNQDLSDKKTYSEQRKNELKAIKGGEDIAAQYGLTLAVTDAFLKDHLQLLKVDTPIPADYMRDQVSTDYYERCREIYKAKGGNTSLPVLFVNSENGAEQVLGHFRGTKHIYGTPEQHLSKNLEFLQPGLYALPLRYQSAVIPAQKLIHIYGAQPSAYALMAGANGPKQTVIPDVSVDNQKLLNALRPLENGVCDRLRDIPDKVGPAKLAKAAADMVEQLADVYEDRDTMAEHRHNPVLANGLKAMRAIADSLPELSHDSYKFSSAYQTLCEELQVCLSATKPYDLSDFKMAAAPLLAAEHLPSSVPEPQMHLVSSGMGALALGLDAAEIMTGNQNVTELSSLKHGKSPVYYEVNKLRQERSTESAHDNTLYATLNHSIPNHPENPGWNVDAVIESLQAHLNQTGKRTKPVVLIVDATLEKRGDMDKLVSRFANDIAQNRLKMVVCKSYQKFANLGSAKVMAGGIGIISADDPATRQAQSYLNHAEESLNLMANNDAQLMVHLLGCREHEFQLLDRAVENGRFVAQNLFHGEDGHQPLDFYDDHLPFGMLSMQSEPHLFSLDMADGHKDLKLNRESHVVTNYLKNRDSFGFTTTTLSGVPVDRERTVRMSYGQESQAELTERLYMPSLLMKKGEMQWDCSQARKLIHELANDAIKTVRIPPHVRPTLRQKLYVAGQLEKPEPDNTSRLTSGTDALRQQQLKNGARGMTLNKVASVMDHLSEVILMGTKPEQWIAGKDRPVIDELLAGVIYSGMPGVSSAGRSAVLALQKHMSMADMLSSRPEQQQQGLNALAGAMIRLPGWPQMANTLVDIPDNVFESARISEQSRVIQAMFAPLDSQTRLHVIQQCVEQDQLSKAEALLKFVEEGDDSLAPDSFYSATHDVDDGLQNLPRPMNEREQNLQLNRLRLQEQALMSRK</sequence>
<dbReference type="EMBL" id="JAWRCO010000002">
    <property type="protein sequence ID" value="MDW6004681.1"/>
    <property type="molecule type" value="Genomic_DNA"/>
</dbReference>